<dbReference type="InterPro" id="IPR027444">
    <property type="entry name" value="H-NS_C_dom"/>
</dbReference>
<name>A0A171KVI8_9BURK</name>
<keyword evidence="4" id="KW-0238">DNA-binding</keyword>
<evidence type="ECO:0000259" key="5">
    <source>
        <dbReference type="SMART" id="SM00528"/>
    </source>
</evidence>
<dbReference type="STRING" id="206506.AAV32_00750"/>
<accession>A0A171KVI8</accession>
<dbReference type="Proteomes" id="UP000292039">
    <property type="component" value="Unassembled WGS sequence"/>
</dbReference>
<evidence type="ECO:0000256" key="3">
    <source>
        <dbReference type="ARBA" id="ARBA00022490"/>
    </source>
</evidence>
<dbReference type="GO" id="GO:0009295">
    <property type="term" value="C:nucleoid"/>
    <property type="evidence" value="ECO:0007669"/>
    <property type="project" value="UniProtKB-SubCell"/>
</dbReference>
<dbReference type="PANTHER" id="PTHR38097:SF2">
    <property type="entry name" value="DNA-BINDING PROTEIN STPA"/>
    <property type="match status" value="1"/>
</dbReference>
<evidence type="ECO:0000256" key="4">
    <source>
        <dbReference type="ARBA" id="ARBA00023125"/>
    </source>
</evidence>
<dbReference type="RefSeq" id="WP_068366493.1">
    <property type="nucleotide sequence ID" value="NZ_CBCSEB010000002.1"/>
</dbReference>
<protein>
    <submittedName>
        <fullName evidence="7">Nucleoid protein H-NS</fullName>
    </submittedName>
</protein>
<dbReference type="InterPro" id="IPR037150">
    <property type="entry name" value="H-NS_C_dom_sf"/>
</dbReference>
<dbReference type="Pfam" id="PF00816">
    <property type="entry name" value="Histone_HNS"/>
    <property type="match status" value="1"/>
</dbReference>
<comment type="caution">
    <text evidence="6">The sequence shown here is derived from an EMBL/GenBank/DDBJ whole genome shotgun (WGS) entry which is preliminary data.</text>
</comment>
<evidence type="ECO:0000313" key="8">
    <source>
        <dbReference type="Proteomes" id="UP000078084"/>
    </source>
</evidence>
<feature type="domain" description="DNA-binding protein H-NS-like C-terminal" evidence="5">
    <location>
        <begin position="63"/>
        <end position="106"/>
    </location>
</feature>
<evidence type="ECO:0000256" key="2">
    <source>
        <dbReference type="ARBA" id="ARBA00010610"/>
    </source>
</evidence>
<reference evidence="6 8" key="1">
    <citation type="submission" date="2015-04" db="EMBL/GenBank/DDBJ databases">
        <title>Genome sequence of Kerstersia gyiorum CG1.</title>
        <authorList>
            <person name="Greninger A.L."/>
            <person name="Kozyreva V."/>
            <person name="Chaturvedi V."/>
        </authorList>
    </citation>
    <scope>NUCLEOTIDE SEQUENCE [LARGE SCALE GENOMIC DNA]</scope>
    <source>
        <strain evidence="6 8">CG1</strain>
    </source>
</reference>
<evidence type="ECO:0000313" key="9">
    <source>
        <dbReference type="Proteomes" id="UP000292039"/>
    </source>
</evidence>
<dbReference type="GO" id="GO:0003677">
    <property type="term" value="F:DNA binding"/>
    <property type="evidence" value="ECO:0007669"/>
    <property type="project" value="UniProtKB-KW"/>
</dbReference>
<keyword evidence="3" id="KW-0963">Cytoplasm</keyword>
<dbReference type="GeneID" id="99727398"/>
<dbReference type="OrthoDB" id="5297879at2"/>
<comment type="subcellular location">
    <subcellularLocation>
        <location evidence="1">Cytoplasm</location>
        <location evidence="1">Nucleoid</location>
    </subcellularLocation>
</comment>
<evidence type="ECO:0000256" key="1">
    <source>
        <dbReference type="ARBA" id="ARBA00004453"/>
    </source>
</evidence>
<evidence type="ECO:0000313" key="6">
    <source>
        <dbReference type="EMBL" id="KKO72905.1"/>
    </source>
</evidence>
<reference evidence="7 9" key="2">
    <citation type="submission" date="2019-02" db="EMBL/GenBank/DDBJ databases">
        <title>Genomic Encyclopedia of Type Strains, Phase IV (KMG-IV): sequencing the most valuable type-strain genomes for metagenomic binning, comparative biology and taxonomic classification.</title>
        <authorList>
            <person name="Goeker M."/>
        </authorList>
    </citation>
    <scope>NUCLEOTIDE SEQUENCE [LARGE SCALE GENOMIC DNA]</scope>
    <source>
        <strain evidence="7 9">DSM 16618</strain>
    </source>
</reference>
<dbReference type="AlphaFoldDB" id="A0A171KVI8"/>
<dbReference type="SMART" id="SM00528">
    <property type="entry name" value="HNS"/>
    <property type="match status" value="1"/>
</dbReference>
<dbReference type="SUPFAM" id="SSF81273">
    <property type="entry name" value="H-NS histone-like proteins"/>
    <property type="match status" value="1"/>
</dbReference>
<keyword evidence="8" id="KW-1185">Reference proteome</keyword>
<dbReference type="Gene3D" id="4.10.430.10">
    <property type="entry name" value="Histone-like protein H-NS, C-terminal domain"/>
    <property type="match status" value="1"/>
</dbReference>
<dbReference type="PANTHER" id="PTHR38097">
    <property type="match status" value="1"/>
</dbReference>
<sequence length="106" mass="11698">MATYLELKAQAEKLLEEAEHLRRQEIAVVINDIKAKIAEYGLSAADLGFANVASARKATAGRKAEQTASVVRYRGPNGEPWSGMGRQPQWLKNALAEGKNKEDFRV</sequence>
<evidence type="ECO:0000313" key="7">
    <source>
        <dbReference type="EMBL" id="RZS73894.1"/>
    </source>
</evidence>
<dbReference type="EMBL" id="SGWZ01000001">
    <property type="protein sequence ID" value="RZS73894.1"/>
    <property type="molecule type" value="Genomic_DNA"/>
</dbReference>
<dbReference type="EMBL" id="LBNE01000001">
    <property type="protein sequence ID" value="KKO72905.1"/>
    <property type="molecule type" value="Genomic_DNA"/>
</dbReference>
<gene>
    <name evidence="6" type="ORF">AAV32_00750</name>
    <name evidence="7" type="ORF">EV679_1101</name>
</gene>
<organism evidence="6 8">
    <name type="scientific">Kerstersia gyiorum</name>
    <dbReference type="NCBI Taxonomy" id="206506"/>
    <lineage>
        <taxon>Bacteria</taxon>
        <taxon>Pseudomonadati</taxon>
        <taxon>Pseudomonadota</taxon>
        <taxon>Betaproteobacteria</taxon>
        <taxon>Burkholderiales</taxon>
        <taxon>Alcaligenaceae</taxon>
        <taxon>Kerstersia</taxon>
    </lineage>
</organism>
<proteinExistence type="inferred from homology"/>
<comment type="similarity">
    <text evidence="2">Belongs to the histone-like protein H-NS family.</text>
</comment>
<dbReference type="Proteomes" id="UP000078084">
    <property type="component" value="Unassembled WGS sequence"/>
</dbReference>